<evidence type="ECO:0000313" key="5">
    <source>
        <dbReference type="EMBL" id="CCK80394.1"/>
    </source>
</evidence>
<proteinExistence type="inferred from homology"/>
<dbReference type="Pfam" id="PF00496">
    <property type="entry name" value="SBP_bac_5"/>
    <property type="match status" value="1"/>
</dbReference>
<organism evidence="5 6">
    <name type="scientific">Desulfobacula toluolica (strain DSM 7467 / Tol2)</name>
    <dbReference type="NCBI Taxonomy" id="651182"/>
    <lineage>
        <taxon>Bacteria</taxon>
        <taxon>Pseudomonadati</taxon>
        <taxon>Thermodesulfobacteriota</taxon>
        <taxon>Desulfobacteria</taxon>
        <taxon>Desulfobacterales</taxon>
        <taxon>Desulfobacteraceae</taxon>
        <taxon>Desulfobacula</taxon>
    </lineage>
</organism>
<dbReference type="CDD" id="cd08497">
    <property type="entry name" value="MbnE-like"/>
    <property type="match status" value="1"/>
</dbReference>
<dbReference type="Gene3D" id="3.90.76.10">
    <property type="entry name" value="Dipeptide-binding Protein, Domain 1"/>
    <property type="match status" value="1"/>
</dbReference>
<sequence length="629" mass="74022">MKFKLIMGIVLMVFCFLTGCRNNNDIKKNESQDPPVLDPPGLENKITFREKNTYAVLPNTIHWLTNDSDPVFSSNKAQKGGIFHTAITSFPMTFRVVGPDSNGSFRSAILDNQLFLISIHPNTGRILPELATHWAFGEDKKTMYFKLDKDARWSDGKPVTAWDYAYTLEFMRSEHIIAPWYNDYYTKEIEAVIIYDEYTIGVKSTKAVPELYLKLGIAPTPEHYFVNLNDTFVQRYNWAIVPNTGAYQISEFKKGKFIKFKRKKDWWAKDKKYFKNRFNVDYVVFDVIRDSNLQWQYFKKGKLDTFGLTIPKYWHEKSNISLFQKGYIHKIWFFNDHERSAMGMWLNQDKEIFKDRRLCHAFAHAMNIEKVINNVLRGDYFRLSQAFAGYGEYTDDDIKPRQYDIAKVETLMRFTGWQRGNDGIWQKGETRFSVKVTYDHEDYTPRLVVLKEDALKAGIELLLERLDSTAMFKKFLEKKHDVAWMGWSTNIRPAYWQGWHSDNAHKPQTNNITNTDDPLLDELIDKYRATLNQEERITLSLNIQKVIHEIGAFVPTFMVPYVRQAYWRWLELPEFHGTKRSDSLFDPFSVTTGGLFWMNTDKKDQTLKAMKNDIQFEPVVILDEQFKKE</sequence>
<name>K0N8Y5_DESTT</name>
<evidence type="ECO:0000313" key="6">
    <source>
        <dbReference type="Proteomes" id="UP000007347"/>
    </source>
</evidence>
<dbReference type="Gene3D" id="3.10.105.10">
    <property type="entry name" value="Dipeptide-binding Protein, Domain 3"/>
    <property type="match status" value="1"/>
</dbReference>
<dbReference type="PANTHER" id="PTHR30290">
    <property type="entry name" value="PERIPLASMIC BINDING COMPONENT OF ABC TRANSPORTER"/>
    <property type="match status" value="1"/>
</dbReference>
<keyword evidence="6" id="KW-1185">Reference proteome</keyword>
<dbReference type="InterPro" id="IPR039424">
    <property type="entry name" value="SBP_5"/>
</dbReference>
<dbReference type="PANTHER" id="PTHR30290:SF9">
    <property type="entry name" value="OLIGOPEPTIDE-BINDING PROTEIN APPA"/>
    <property type="match status" value="1"/>
</dbReference>
<keyword evidence="3" id="KW-0732">Signal</keyword>
<keyword evidence="2" id="KW-0813">Transport</keyword>
<protein>
    <submittedName>
        <fullName evidence="5">Extracellular solute-binding protein, family 5</fullName>
    </submittedName>
</protein>
<dbReference type="EMBL" id="FO203503">
    <property type="protein sequence ID" value="CCK80394.1"/>
    <property type="molecule type" value="Genomic_DNA"/>
</dbReference>
<dbReference type="HOGENOM" id="CLU_026689_0_0_7"/>
<dbReference type="PROSITE" id="PS51257">
    <property type="entry name" value="PROKAR_LIPOPROTEIN"/>
    <property type="match status" value="1"/>
</dbReference>
<feature type="domain" description="Solute-binding protein family 5" evidence="4">
    <location>
        <begin position="126"/>
        <end position="497"/>
    </location>
</feature>
<evidence type="ECO:0000256" key="3">
    <source>
        <dbReference type="ARBA" id="ARBA00022729"/>
    </source>
</evidence>
<dbReference type="RefSeq" id="WP_014957706.1">
    <property type="nucleotide sequence ID" value="NC_018645.1"/>
</dbReference>
<gene>
    <name evidence="5" type="ordered locus">TOL2_C22330</name>
</gene>
<dbReference type="KEGG" id="dto:TOL2_C22330"/>
<evidence type="ECO:0000256" key="1">
    <source>
        <dbReference type="ARBA" id="ARBA00005695"/>
    </source>
</evidence>
<comment type="similarity">
    <text evidence="1">Belongs to the bacterial solute-binding protein 5 family.</text>
</comment>
<dbReference type="PATRIC" id="fig|651182.5.peg.2640"/>
<dbReference type="STRING" id="651182.TOL2_C22330"/>
<dbReference type="AlphaFoldDB" id="K0N8Y5"/>
<dbReference type="SUPFAM" id="SSF53850">
    <property type="entry name" value="Periplasmic binding protein-like II"/>
    <property type="match status" value="1"/>
</dbReference>
<evidence type="ECO:0000256" key="2">
    <source>
        <dbReference type="ARBA" id="ARBA00022448"/>
    </source>
</evidence>
<dbReference type="GO" id="GO:0015833">
    <property type="term" value="P:peptide transport"/>
    <property type="evidence" value="ECO:0007669"/>
    <property type="project" value="TreeGrafter"/>
</dbReference>
<accession>K0N8Y5</accession>
<dbReference type="InterPro" id="IPR000914">
    <property type="entry name" value="SBP_5_dom"/>
</dbReference>
<dbReference type="GO" id="GO:1904680">
    <property type="term" value="F:peptide transmembrane transporter activity"/>
    <property type="evidence" value="ECO:0007669"/>
    <property type="project" value="TreeGrafter"/>
</dbReference>
<reference evidence="5 6" key="1">
    <citation type="journal article" date="2013" name="Environ. Microbiol.">
        <title>Complete genome, catabolic sub-proteomes and key-metabolites of Desulfobacula toluolica Tol2, a marine, aromatic compound-degrading, sulfate-reducing bacterium.</title>
        <authorList>
            <person name="Wohlbrand L."/>
            <person name="Jacob J.H."/>
            <person name="Kube M."/>
            <person name="Mussmann M."/>
            <person name="Jarling R."/>
            <person name="Beck A."/>
            <person name="Amann R."/>
            <person name="Wilkes H."/>
            <person name="Reinhardt R."/>
            <person name="Rabus R."/>
        </authorList>
    </citation>
    <scope>NUCLEOTIDE SEQUENCE [LARGE SCALE GENOMIC DNA]</scope>
    <source>
        <strain evidence="6">DSM 7467 / Tol2</strain>
    </source>
</reference>
<dbReference type="Gene3D" id="3.40.190.10">
    <property type="entry name" value="Periplasmic binding protein-like II"/>
    <property type="match status" value="1"/>
</dbReference>
<dbReference type="Proteomes" id="UP000007347">
    <property type="component" value="Chromosome"/>
</dbReference>
<evidence type="ECO:0000259" key="4">
    <source>
        <dbReference type="Pfam" id="PF00496"/>
    </source>
</evidence>